<dbReference type="GO" id="GO:0005886">
    <property type="term" value="C:plasma membrane"/>
    <property type="evidence" value="ECO:0007669"/>
    <property type="project" value="TreeGrafter"/>
</dbReference>
<dbReference type="Proteomes" id="UP000762676">
    <property type="component" value="Unassembled WGS sequence"/>
</dbReference>
<dbReference type="PANTHER" id="PTHR10241">
    <property type="entry name" value="LETHAL 2 GIANT LARVAE PROTEIN"/>
    <property type="match status" value="1"/>
</dbReference>
<accession>A0AAV4J4W3</accession>
<comment type="caution">
    <text evidence="1">The sequence shown here is derived from an EMBL/GenBank/DDBJ whole genome shotgun (WGS) entry which is preliminary data.</text>
</comment>
<dbReference type="EMBL" id="BMAT01009971">
    <property type="protein sequence ID" value="GFS17320.1"/>
    <property type="molecule type" value="Genomic_DNA"/>
</dbReference>
<organism evidence="1 2">
    <name type="scientific">Elysia marginata</name>
    <dbReference type="NCBI Taxonomy" id="1093978"/>
    <lineage>
        <taxon>Eukaryota</taxon>
        <taxon>Metazoa</taxon>
        <taxon>Spiralia</taxon>
        <taxon>Lophotrochozoa</taxon>
        <taxon>Mollusca</taxon>
        <taxon>Gastropoda</taxon>
        <taxon>Heterobranchia</taxon>
        <taxon>Euthyneura</taxon>
        <taxon>Panpulmonata</taxon>
        <taxon>Sacoglossa</taxon>
        <taxon>Placobranchoidea</taxon>
        <taxon>Plakobranchidae</taxon>
        <taxon>Elysia</taxon>
    </lineage>
</organism>
<dbReference type="GO" id="GO:0006893">
    <property type="term" value="P:Golgi to plasma membrane transport"/>
    <property type="evidence" value="ECO:0007669"/>
    <property type="project" value="TreeGrafter"/>
</dbReference>
<dbReference type="GO" id="GO:0045159">
    <property type="term" value="F:myosin II binding"/>
    <property type="evidence" value="ECO:0007669"/>
    <property type="project" value="TreeGrafter"/>
</dbReference>
<evidence type="ECO:0000313" key="2">
    <source>
        <dbReference type="Proteomes" id="UP000762676"/>
    </source>
</evidence>
<dbReference type="GO" id="GO:0031201">
    <property type="term" value="C:SNARE complex"/>
    <property type="evidence" value="ECO:0007669"/>
    <property type="project" value="TreeGrafter"/>
</dbReference>
<dbReference type="PANTHER" id="PTHR10241:SF25">
    <property type="entry name" value="TOMOSYN, ISOFORM C"/>
    <property type="match status" value="1"/>
</dbReference>
<evidence type="ECO:0000313" key="1">
    <source>
        <dbReference type="EMBL" id="GFS17320.1"/>
    </source>
</evidence>
<proteinExistence type="predicted"/>
<dbReference type="GO" id="GO:0006887">
    <property type="term" value="P:exocytosis"/>
    <property type="evidence" value="ECO:0007669"/>
    <property type="project" value="TreeGrafter"/>
</dbReference>
<dbReference type="GO" id="GO:0019905">
    <property type="term" value="F:syntaxin binding"/>
    <property type="evidence" value="ECO:0007669"/>
    <property type="project" value="TreeGrafter"/>
</dbReference>
<reference evidence="1 2" key="1">
    <citation type="journal article" date="2021" name="Elife">
        <title>Chloroplast acquisition without the gene transfer in kleptoplastic sea slugs, Plakobranchus ocellatus.</title>
        <authorList>
            <person name="Maeda T."/>
            <person name="Takahashi S."/>
            <person name="Yoshida T."/>
            <person name="Shimamura S."/>
            <person name="Takaki Y."/>
            <person name="Nagai Y."/>
            <person name="Toyoda A."/>
            <person name="Suzuki Y."/>
            <person name="Arimoto A."/>
            <person name="Ishii H."/>
            <person name="Satoh N."/>
            <person name="Nishiyama T."/>
            <person name="Hasebe M."/>
            <person name="Maruyama T."/>
            <person name="Minagawa J."/>
            <person name="Obokata J."/>
            <person name="Shigenobu S."/>
        </authorList>
    </citation>
    <scope>NUCLEOTIDE SEQUENCE [LARGE SCALE GENOMIC DNA]</scope>
</reference>
<protein>
    <submittedName>
        <fullName evidence="1">Syntaxin-binding protein 5-like</fullName>
    </submittedName>
</protein>
<sequence>MSSSSSAKGSKFTLLKKTVLVGFRGASSSSQHRPETEIEETLRSEHFNVTRTVRHGFPFQPTALAFDPVQHLLAIGNRTGSLRMYPLTYKYSISAAVW</sequence>
<dbReference type="AlphaFoldDB" id="A0AAV4J4W3"/>
<dbReference type="GO" id="GO:0005096">
    <property type="term" value="F:GTPase activator activity"/>
    <property type="evidence" value="ECO:0007669"/>
    <property type="project" value="TreeGrafter"/>
</dbReference>
<name>A0AAV4J4W3_9GAST</name>
<keyword evidence="2" id="KW-1185">Reference proteome</keyword>
<gene>
    <name evidence="1" type="ORF">ElyMa_004978500</name>
</gene>